<dbReference type="HOGENOM" id="CLU_2483516_0_0_1"/>
<name>A0A067TM81_GALM3</name>
<protein>
    <submittedName>
        <fullName evidence="2">Uncharacterized protein</fullName>
    </submittedName>
</protein>
<reference evidence="3" key="1">
    <citation type="journal article" date="2014" name="Proc. Natl. Acad. Sci. U.S.A.">
        <title>Extensive sampling of basidiomycete genomes demonstrates inadequacy of the white-rot/brown-rot paradigm for wood decay fungi.</title>
        <authorList>
            <person name="Riley R."/>
            <person name="Salamov A.A."/>
            <person name="Brown D.W."/>
            <person name="Nagy L.G."/>
            <person name="Floudas D."/>
            <person name="Held B.W."/>
            <person name="Levasseur A."/>
            <person name="Lombard V."/>
            <person name="Morin E."/>
            <person name="Otillar R."/>
            <person name="Lindquist E.A."/>
            <person name="Sun H."/>
            <person name="LaButti K.M."/>
            <person name="Schmutz J."/>
            <person name="Jabbour D."/>
            <person name="Luo H."/>
            <person name="Baker S.E."/>
            <person name="Pisabarro A.G."/>
            <person name="Walton J.D."/>
            <person name="Blanchette R.A."/>
            <person name="Henrissat B."/>
            <person name="Martin F."/>
            <person name="Cullen D."/>
            <person name="Hibbett D.S."/>
            <person name="Grigoriev I.V."/>
        </authorList>
    </citation>
    <scope>NUCLEOTIDE SEQUENCE [LARGE SCALE GENOMIC DNA]</scope>
    <source>
        <strain evidence="3">CBS 339.88</strain>
    </source>
</reference>
<dbReference type="AlphaFoldDB" id="A0A067TM81"/>
<feature type="region of interest" description="Disordered" evidence="1">
    <location>
        <begin position="54"/>
        <end position="87"/>
    </location>
</feature>
<evidence type="ECO:0000313" key="2">
    <source>
        <dbReference type="EMBL" id="KDR84340.1"/>
    </source>
</evidence>
<gene>
    <name evidence="2" type="ORF">GALMADRAFT_220113</name>
</gene>
<sequence length="87" mass="10459">MQNEEQKPWMEVQKTSRCVKDGRVHWPWDNIEEPCRSESAERVRSRKIKPNECVARVQEERNPKTRRKSMCQQDHASRPSGFLQKQH</sequence>
<accession>A0A067TM81</accession>
<evidence type="ECO:0000256" key="1">
    <source>
        <dbReference type="SAM" id="MobiDB-lite"/>
    </source>
</evidence>
<dbReference type="Proteomes" id="UP000027222">
    <property type="component" value="Unassembled WGS sequence"/>
</dbReference>
<dbReference type="EMBL" id="KL142368">
    <property type="protein sequence ID" value="KDR84340.1"/>
    <property type="molecule type" value="Genomic_DNA"/>
</dbReference>
<proteinExistence type="predicted"/>
<keyword evidence="3" id="KW-1185">Reference proteome</keyword>
<organism evidence="2 3">
    <name type="scientific">Galerina marginata (strain CBS 339.88)</name>
    <dbReference type="NCBI Taxonomy" id="685588"/>
    <lineage>
        <taxon>Eukaryota</taxon>
        <taxon>Fungi</taxon>
        <taxon>Dikarya</taxon>
        <taxon>Basidiomycota</taxon>
        <taxon>Agaricomycotina</taxon>
        <taxon>Agaricomycetes</taxon>
        <taxon>Agaricomycetidae</taxon>
        <taxon>Agaricales</taxon>
        <taxon>Agaricineae</taxon>
        <taxon>Strophariaceae</taxon>
        <taxon>Galerina</taxon>
    </lineage>
</organism>
<evidence type="ECO:0000313" key="3">
    <source>
        <dbReference type="Proteomes" id="UP000027222"/>
    </source>
</evidence>